<dbReference type="Gene3D" id="3.30.720.50">
    <property type="match status" value="1"/>
</dbReference>
<dbReference type="Ensembl" id="ENSPNAT00000040780.2">
    <property type="protein sequence ID" value="ENSPNAP00000021797.2"/>
    <property type="gene ID" value="ENSPNAG00000005968.2"/>
</dbReference>
<proteinExistence type="inferred from homology"/>
<dbReference type="GeneID" id="108425947"/>
<comment type="subcellular location">
    <subcellularLocation>
        <location evidence="2">Cytoplasm</location>
        <location evidence="2">Cytoskeleton</location>
    </subcellularLocation>
    <subcellularLocation>
        <location evidence="1">Nucleus</location>
    </subcellularLocation>
</comment>
<dbReference type="FunFam" id="3.90.810.10:FF:000003">
    <property type="entry name" value="Neural Wiskott-Aldrich syndrome protein-like"/>
    <property type="match status" value="2"/>
</dbReference>
<dbReference type="PROSITE" id="PS50108">
    <property type="entry name" value="CRIB"/>
    <property type="match status" value="1"/>
</dbReference>
<dbReference type="Pfam" id="PF02825">
    <property type="entry name" value="WWE"/>
    <property type="match status" value="1"/>
</dbReference>
<keyword evidence="9" id="KW-0539">Nucleus</keyword>
<dbReference type="GeneTree" id="ENSGT00940000165390"/>
<dbReference type="InterPro" id="IPR012317">
    <property type="entry name" value="Poly(ADP-ribose)pol_cat_dom"/>
</dbReference>
<dbReference type="InterPro" id="IPR057051">
    <property type="entry name" value="PARP14_RPM_1"/>
</dbReference>
<accession>A0A3B4DBK5</accession>
<dbReference type="InterPro" id="IPR037197">
    <property type="entry name" value="WWE_dom_sf"/>
</dbReference>
<dbReference type="SMART" id="SM00285">
    <property type="entry name" value="PBD"/>
    <property type="match status" value="1"/>
</dbReference>
<dbReference type="OrthoDB" id="6133115at2759"/>
<dbReference type="SUPFAM" id="SSF47912">
    <property type="entry name" value="Wiscott-Aldrich syndrome protein, WASP, C-terminal domain"/>
    <property type="match status" value="2"/>
</dbReference>
<dbReference type="GO" id="GO:0003714">
    <property type="term" value="F:transcription corepressor activity"/>
    <property type="evidence" value="ECO:0007669"/>
    <property type="project" value="TreeGrafter"/>
</dbReference>
<dbReference type="Pfam" id="PF00786">
    <property type="entry name" value="PBD"/>
    <property type="match status" value="2"/>
</dbReference>
<evidence type="ECO:0000256" key="2">
    <source>
        <dbReference type="ARBA" id="ARBA00004245"/>
    </source>
</evidence>
<feature type="compositionally biased region" description="Basic residues" evidence="12">
    <location>
        <begin position="92"/>
        <end position="103"/>
    </location>
</feature>
<dbReference type="InterPro" id="IPR012677">
    <property type="entry name" value="Nucleotide-bd_a/b_plait_sf"/>
</dbReference>
<comment type="similarity">
    <text evidence="10">Belongs to the ARTD/PARP family.</text>
</comment>
<evidence type="ECO:0000256" key="5">
    <source>
        <dbReference type="ARBA" id="ARBA00022676"/>
    </source>
</evidence>
<evidence type="ECO:0000256" key="11">
    <source>
        <dbReference type="RuleBase" id="RU362114"/>
    </source>
</evidence>
<dbReference type="GO" id="GO:0005634">
    <property type="term" value="C:nucleus"/>
    <property type="evidence" value="ECO:0007669"/>
    <property type="project" value="UniProtKB-SubCell"/>
</dbReference>
<protein>
    <recommendedName>
        <fullName evidence="11">Poly [ADP-ribose] polymerase</fullName>
        <shortName evidence="11">PARP</shortName>
        <ecNumber evidence="11">2.4.2.-</ecNumber>
    </recommendedName>
</protein>
<dbReference type="SUPFAM" id="SSF52949">
    <property type="entry name" value="Macro domain-like"/>
    <property type="match status" value="3"/>
</dbReference>
<dbReference type="RefSeq" id="XP_017550528.2">
    <property type="nucleotide sequence ID" value="XM_017695039.2"/>
</dbReference>
<dbReference type="InterPro" id="IPR043472">
    <property type="entry name" value="Macro_dom-like"/>
</dbReference>
<evidence type="ECO:0000259" key="15">
    <source>
        <dbReference type="PROSITE" id="PS51059"/>
    </source>
</evidence>
<feature type="domain" description="PARP catalytic" evidence="15">
    <location>
        <begin position="1614"/>
        <end position="1817"/>
    </location>
</feature>
<evidence type="ECO:0000256" key="9">
    <source>
        <dbReference type="ARBA" id="ARBA00023242"/>
    </source>
</evidence>
<dbReference type="PROSITE" id="PS50918">
    <property type="entry name" value="WWE"/>
    <property type="match status" value="1"/>
</dbReference>
<reference evidence="17" key="2">
    <citation type="submission" date="2025-08" db="UniProtKB">
        <authorList>
            <consortium name="Ensembl"/>
        </authorList>
    </citation>
    <scope>IDENTIFICATION</scope>
</reference>
<dbReference type="InterPro" id="IPR002589">
    <property type="entry name" value="Macro_dom"/>
</dbReference>
<dbReference type="Pfam" id="PF23085">
    <property type="entry name" value="RRM_PARP14_3"/>
    <property type="match status" value="1"/>
</dbReference>
<keyword evidence="6 11" id="KW-0808">Transferase</keyword>
<evidence type="ECO:0000259" key="13">
    <source>
        <dbReference type="PROSITE" id="PS50108"/>
    </source>
</evidence>
<name>A0A3B4DBK5_PYGNA</name>
<dbReference type="InterPro" id="IPR036936">
    <property type="entry name" value="CRIB_dom_sf"/>
</dbReference>
<reference evidence="17 18" key="1">
    <citation type="submission" date="2020-10" db="EMBL/GenBank/DDBJ databases">
        <title>Pygocentrus nattereri (red-bellied piranha) genome, fPygNat1, primary haplotype.</title>
        <authorList>
            <person name="Myers G."/>
            <person name="Meyer A."/>
            <person name="Karagic N."/>
            <person name="Pippel M."/>
            <person name="Winkler S."/>
            <person name="Tracey A."/>
            <person name="Wood J."/>
            <person name="Formenti G."/>
            <person name="Howe K."/>
            <person name="Fedrigo O."/>
            <person name="Jarvis E.D."/>
        </authorList>
    </citation>
    <scope>NUCLEOTIDE SEQUENCE [LARGE SCALE GENOMIC DNA]</scope>
</reference>
<dbReference type="GO" id="GO:0005737">
    <property type="term" value="C:cytoplasm"/>
    <property type="evidence" value="ECO:0007669"/>
    <property type="project" value="TreeGrafter"/>
</dbReference>
<dbReference type="Gene3D" id="3.30.70.330">
    <property type="match status" value="2"/>
</dbReference>
<dbReference type="SMART" id="SM00506">
    <property type="entry name" value="A1pp"/>
    <property type="match status" value="3"/>
</dbReference>
<feature type="domain" description="Macro" evidence="16">
    <location>
        <begin position="648"/>
        <end position="833"/>
    </location>
</feature>
<dbReference type="EC" id="2.4.2.-" evidence="11"/>
<keyword evidence="8" id="KW-0206">Cytoskeleton</keyword>
<reference evidence="17" key="3">
    <citation type="submission" date="2025-09" db="UniProtKB">
        <authorList>
            <consortium name="Ensembl"/>
        </authorList>
    </citation>
    <scope>IDENTIFICATION</scope>
</reference>
<dbReference type="PROSITE" id="PS51059">
    <property type="entry name" value="PARP_CATALYTIC"/>
    <property type="match status" value="1"/>
</dbReference>
<sequence length="1817" mass="203568">MAQKKLLLEGLPDDLDCVIPKLGLYFKNKSKSGGEAVRIQEHPEDKRKALLFYLSDGDAQNVLARVHQLDFRDLGVVTLSIKEQEDKDFPAKKVKPPVRPRRKRETEPATASQPEPEGHKENEADCRSRSLLVSSSDSVDEDILTLYFEQFSEQVDVIKHGENSWILNLANHSDVLKILAVKEHDFGFSVELYGEENVAEKWDPRRFILNGFKDTCKHKLVTLFISSCSKKTEHAWELLDEDSIAVTFKEDIDVNNFLTACTSKKLQGMDIRVSRLELTDSVLVQGDMIRIKEDILTAHFSNNMRSGGGDIKSLLWINKQTSVVIKFKDYHAAYQVVEQNHHLCGEELTVLLFYSSVQKALTGETLTLTEVQTDIAIPVDVRILSFIENNDQYKSDFQDQLKMIHAKVLFDKTTFPRKLVVEMAIDKQSLAALQIGPTWESKARKAAQEFLMKYSAAEVAVEVKVWKSVESTCLTLITPEADIFFKQIESKIIIVGLTEVVTVLLDKIKNLVKGTSTNLLRDRKITDSVIQRSSAEKIPLKSVRDLEFIKTFMNLSEIPEVSNLGISLEYTCDTPGTPYLNVTAREDKIQDAITVVRKQLSSIVKEKLIYSKSGESKVLEKNEANIKAKANEWNCTLYFEQLGKTFPAKTFKHKITSCTTLTVAEGDLHQYTVDALICPLSTNLAFDNPTAQGFLEIGGSQIQEVCNNLQKQKQTLLSGDVVLSNPGNLNTKTLIYAVLPKSSQNLSSHYLKSAIVNSLHKAEQSSSASVAMPVFGCGPFGFSVKESCKAIKEAILQFTSDHQNTPKNVKDIIVVDSDVKKVEELHHVVVELAFPKAICPTSSPPQVTTQALKLKLRSDTSATVHGVRVFLKKGDITKETVDVIVNSNNRDLNVHIGVSGAIFKAAGRAIVNEYLKRGPRPDDVILTGSGNLSCKHIAQMFGPIHAADIITSIEKVLNLCESNMATSVAIPAIGTGQGGISAYASISAIFTGLENHLIRSNSSWLKKIVVVAFDHIIWDAFRGYFRERNKQSLTGTTAACANQVKIEGVRIEVKKGNITNETVQAIVNTTNREIDLKTGVSGAIFRAAGPSVEKECQKLGPLQDDKVALTSAGKLQCDFIIHMVGPHSTAEARLRVKKVLEQCEKKKISTVSFPAIGTGRGGLSGEEAMIAILEAFEDHLFQRSFTAVKLVYVVVDHDEVLQELLQVLKEWTADPQESEDDDGEYDEKVKFSEEEKQKHAGQLFWNPDTGFDLNNLDPELKKLFDMCGISEAQLKDKITSKVIYDFVEKKGGVEAVKEELRQEDNTMQIVDDIKRKTKLKKKRKKKKLTKADIGTPQNFRHIGHVGFAVDNLDPELKNLFDMCGISEEQLKDKKTFKVIYDFIEKKGGVEAVKEQFRREVPTPVEQNKTNPSPAKQPLCLTTALAAVSFTVMTVEVYGTSPAGLAIVKKLLDDLISEECTSRDVQSSYLANLQEADREAIVTLSKNNQVRILVSSSDKLTVSGKKEDVLDTVLNISSFIQTAKEREARESEMKRLSETLCWEVAEEEEWVPLDSSISYQLELAFHKKEQNFTYNEKGEVYTVDLKELTKRNSRGKSCRIRRTLIGDSDTAVIQPPPTWTKMEGRDVEIILLTPDSDEYKKIEAAFLTSSEFPDIDPVQVVQIHRIQNKGQWQRYSVLKQEVDKKYPEQINEQFLYHGTTKEICQKINNNGFNRSFCGRNAVAHGHGTYFALEAWYSCQHKFSSPDENGLKYVYRARVVTGMYCRSRRGMKEPDPLDPNDPQAGLFDCAVDDLEDPFIFVVFCDAGAYPDYLIIFKNI</sequence>
<dbReference type="Gene3D" id="3.40.220.10">
    <property type="entry name" value="Leucine Aminopeptidase, subunit E, domain 1"/>
    <property type="match status" value="3"/>
</dbReference>
<feature type="domain" description="WWE" evidence="14">
    <location>
        <begin position="1527"/>
        <end position="1601"/>
    </location>
</feature>
<keyword evidence="3" id="KW-0963">Cytoplasm</keyword>
<dbReference type="Gene3D" id="3.90.810.10">
    <property type="entry name" value="CRIB domain"/>
    <property type="match status" value="2"/>
</dbReference>
<dbReference type="InterPro" id="IPR004170">
    <property type="entry name" value="WWE_dom"/>
</dbReference>
<dbReference type="InterPro" id="IPR052056">
    <property type="entry name" value="Mono-ARTD/PARP"/>
</dbReference>
<dbReference type="OMA" id="HKIDFKK"/>
<keyword evidence="7 11" id="KW-0520">NAD</keyword>
<evidence type="ECO:0000259" key="16">
    <source>
        <dbReference type="PROSITE" id="PS51154"/>
    </source>
</evidence>
<keyword evidence="4" id="KW-0597">Phosphoprotein</keyword>
<evidence type="ECO:0000256" key="6">
    <source>
        <dbReference type="ARBA" id="ARBA00022679"/>
    </source>
</evidence>
<feature type="region of interest" description="Disordered" evidence="12">
    <location>
        <begin position="88"/>
        <end position="127"/>
    </location>
</feature>
<feature type="domain" description="Macro" evidence="16">
    <location>
        <begin position="1038"/>
        <end position="1212"/>
    </location>
</feature>
<feature type="domain" description="Macro" evidence="16">
    <location>
        <begin position="856"/>
        <end position="1029"/>
    </location>
</feature>
<evidence type="ECO:0000256" key="4">
    <source>
        <dbReference type="ARBA" id="ARBA00022553"/>
    </source>
</evidence>
<evidence type="ECO:0000256" key="7">
    <source>
        <dbReference type="ARBA" id="ARBA00023027"/>
    </source>
</evidence>
<dbReference type="GO" id="GO:0003950">
    <property type="term" value="F:NAD+ poly-ADP-ribosyltransferase activity"/>
    <property type="evidence" value="ECO:0007669"/>
    <property type="project" value="UniProtKB-UniRule"/>
</dbReference>
<dbReference type="InterPro" id="IPR011026">
    <property type="entry name" value="WAS_C"/>
</dbReference>
<evidence type="ECO:0000313" key="17">
    <source>
        <dbReference type="Ensembl" id="ENSPNAP00000021797.2"/>
    </source>
</evidence>
<dbReference type="SUPFAM" id="SSF56399">
    <property type="entry name" value="ADP-ribosylation"/>
    <property type="match status" value="1"/>
</dbReference>
<dbReference type="PANTHER" id="PTHR14453">
    <property type="entry name" value="PARP/ZINC FINGER CCCH TYPE DOMAIN CONTAINING PROTEIN"/>
    <property type="match status" value="1"/>
</dbReference>
<dbReference type="Gene3D" id="3.90.228.10">
    <property type="match status" value="1"/>
</dbReference>
<evidence type="ECO:0000256" key="8">
    <source>
        <dbReference type="ARBA" id="ARBA00023212"/>
    </source>
</evidence>
<feature type="domain" description="CRIB" evidence="13">
    <location>
        <begin position="1333"/>
        <end position="1346"/>
    </location>
</feature>
<dbReference type="SUPFAM" id="SSF117839">
    <property type="entry name" value="WWE domain"/>
    <property type="match status" value="1"/>
</dbReference>
<dbReference type="Pfam" id="PF00644">
    <property type="entry name" value="PARP"/>
    <property type="match status" value="1"/>
</dbReference>
<dbReference type="GO" id="GO:0005856">
    <property type="term" value="C:cytoskeleton"/>
    <property type="evidence" value="ECO:0007669"/>
    <property type="project" value="UniProtKB-SubCell"/>
</dbReference>
<evidence type="ECO:0000259" key="14">
    <source>
        <dbReference type="PROSITE" id="PS50918"/>
    </source>
</evidence>
<evidence type="ECO:0000256" key="3">
    <source>
        <dbReference type="ARBA" id="ARBA00022490"/>
    </source>
</evidence>
<dbReference type="InterPro" id="IPR000095">
    <property type="entry name" value="CRIB_dom"/>
</dbReference>
<dbReference type="Pfam" id="PF01661">
    <property type="entry name" value="Macro"/>
    <property type="match status" value="3"/>
</dbReference>
<keyword evidence="5 11" id="KW-0328">Glycosyltransferase</keyword>
<dbReference type="GO" id="GO:0007015">
    <property type="term" value="P:actin filament organization"/>
    <property type="evidence" value="ECO:0007669"/>
    <property type="project" value="InterPro"/>
</dbReference>
<dbReference type="CDD" id="cd00132">
    <property type="entry name" value="CRIB"/>
    <property type="match status" value="1"/>
</dbReference>
<keyword evidence="18" id="KW-1185">Reference proteome</keyword>
<dbReference type="PROSITE" id="PS51154">
    <property type="entry name" value="MACRO"/>
    <property type="match status" value="3"/>
</dbReference>
<evidence type="ECO:0000256" key="12">
    <source>
        <dbReference type="SAM" id="MobiDB-lite"/>
    </source>
</evidence>
<dbReference type="PANTHER" id="PTHR14453:SF101">
    <property type="entry name" value="POLY [ADP-RIBOSE] POLYMERASE"/>
    <property type="match status" value="1"/>
</dbReference>
<dbReference type="Proteomes" id="UP001501920">
    <property type="component" value="Chromosome 6"/>
</dbReference>
<organism evidence="17 18">
    <name type="scientific">Pygocentrus nattereri</name>
    <name type="common">Red-bellied piranha</name>
    <dbReference type="NCBI Taxonomy" id="42514"/>
    <lineage>
        <taxon>Eukaryota</taxon>
        <taxon>Metazoa</taxon>
        <taxon>Chordata</taxon>
        <taxon>Craniata</taxon>
        <taxon>Vertebrata</taxon>
        <taxon>Euteleostomi</taxon>
        <taxon>Actinopterygii</taxon>
        <taxon>Neopterygii</taxon>
        <taxon>Teleostei</taxon>
        <taxon>Ostariophysi</taxon>
        <taxon>Characiformes</taxon>
        <taxon>Characoidei</taxon>
        <taxon>Pygocentrus</taxon>
    </lineage>
</organism>
<evidence type="ECO:0000313" key="18">
    <source>
        <dbReference type="Proteomes" id="UP001501920"/>
    </source>
</evidence>
<dbReference type="GO" id="GO:0010629">
    <property type="term" value="P:negative regulation of gene expression"/>
    <property type="evidence" value="ECO:0007669"/>
    <property type="project" value="TreeGrafter"/>
</dbReference>
<dbReference type="Pfam" id="PF23222">
    <property type="entry name" value="RRM_PARP14_1"/>
    <property type="match status" value="1"/>
</dbReference>
<feature type="compositionally biased region" description="Basic and acidic residues" evidence="12">
    <location>
        <begin position="116"/>
        <end position="127"/>
    </location>
</feature>
<evidence type="ECO:0000256" key="1">
    <source>
        <dbReference type="ARBA" id="ARBA00004123"/>
    </source>
</evidence>
<evidence type="ECO:0000256" key="10">
    <source>
        <dbReference type="ARBA" id="ARBA00024347"/>
    </source>
</evidence>